<dbReference type="PANTHER" id="PTHR23089">
    <property type="entry name" value="HISTIDINE TRIAD HIT PROTEIN"/>
    <property type="match status" value="1"/>
</dbReference>
<dbReference type="Proteomes" id="UP001314205">
    <property type="component" value="Unassembled WGS sequence"/>
</dbReference>
<name>A0AAV1LD20_9NEOP</name>
<protein>
    <recommendedName>
        <fullName evidence="3">Histidine triad nucleotide binding protein 2</fullName>
    </recommendedName>
</protein>
<organism evidence="1 2">
    <name type="scientific">Parnassius mnemosyne</name>
    <name type="common">clouded apollo</name>
    <dbReference type="NCBI Taxonomy" id="213953"/>
    <lineage>
        <taxon>Eukaryota</taxon>
        <taxon>Metazoa</taxon>
        <taxon>Ecdysozoa</taxon>
        <taxon>Arthropoda</taxon>
        <taxon>Hexapoda</taxon>
        <taxon>Insecta</taxon>
        <taxon>Pterygota</taxon>
        <taxon>Neoptera</taxon>
        <taxon>Endopterygota</taxon>
        <taxon>Lepidoptera</taxon>
        <taxon>Glossata</taxon>
        <taxon>Ditrysia</taxon>
        <taxon>Papilionoidea</taxon>
        <taxon>Papilionidae</taxon>
        <taxon>Parnassiinae</taxon>
        <taxon>Parnassini</taxon>
        <taxon>Parnassius</taxon>
        <taxon>Driopa</taxon>
    </lineage>
</organism>
<dbReference type="SUPFAM" id="SSF54197">
    <property type="entry name" value="HIT-like"/>
    <property type="match status" value="1"/>
</dbReference>
<evidence type="ECO:0000313" key="2">
    <source>
        <dbReference type="Proteomes" id="UP001314205"/>
    </source>
</evidence>
<sequence length="118" mass="13384">MFEGRYDIYFNGKPPKEFIYEDDQCVVFEGGLNSQARVHFVVMPKKVISRLSQASTEDEKLLGRLILVAKNIAIQRGLDESGYHILIDEEPRTKLLALHISGGVLKPSLWPITPNCRL</sequence>
<evidence type="ECO:0000313" key="1">
    <source>
        <dbReference type="EMBL" id="CAK1593243.1"/>
    </source>
</evidence>
<dbReference type="Gene3D" id="3.30.428.10">
    <property type="entry name" value="HIT-like"/>
    <property type="match status" value="1"/>
</dbReference>
<dbReference type="InterPro" id="IPR036265">
    <property type="entry name" value="HIT-like_sf"/>
</dbReference>
<accession>A0AAV1LD20</accession>
<dbReference type="AlphaFoldDB" id="A0AAV1LD20"/>
<dbReference type="InterPro" id="IPR001310">
    <property type="entry name" value="Histidine_triad_HIT"/>
</dbReference>
<evidence type="ECO:0008006" key="3">
    <source>
        <dbReference type="Google" id="ProtNLM"/>
    </source>
</evidence>
<dbReference type="EMBL" id="CAVLGL010000088">
    <property type="protein sequence ID" value="CAK1593243.1"/>
    <property type="molecule type" value="Genomic_DNA"/>
</dbReference>
<dbReference type="Pfam" id="PF11969">
    <property type="entry name" value="DcpS_C"/>
    <property type="match status" value="1"/>
</dbReference>
<proteinExistence type="predicted"/>
<gene>
    <name evidence="1" type="ORF">PARMNEM_LOCUS13045</name>
</gene>
<reference evidence="1 2" key="1">
    <citation type="submission" date="2023-11" db="EMBL/GenBank/DDBJ databases">
        <authorList>
            <person name="Hedman E."/>
            <person name="Englund M."/>
            <person name="Stromberg M."/>
            <person name="Nyberg Akerstrom W."/>
            <person name="Nylinder S."/>
            <person name="Jareborg N."/>
            <person name="Kallberg Y."/>
            <person name="Kronander E."/>
        </authorList>
    </citation>
    <scope>NUCLEOTIDE SEQUENCE [LARGE SCALE GENOMIC DNA]</scope>
</reference>
<comment type="caution">
    <text evidence="1">The sequence shown here is derived from an EMBL/GenBank/DDBJ whole genome shotgun (WGS) entry which is preliminary data.</text>
</comment>
<keyword evidence="2" id="KW-1185">Reference proteome</keyword>